<evidence type="ECO:0008006" key="3">
    <source>
        <dbReference type="Google" id="ProtNLM"/>
    </source>
</evidence>
<organism evidence="1 2">
    <name type="scientific">Pectobacterium araliae</name>
    <dbReference type="NCBI Taxonomy" id="3073862"/>
    <lineage>
        <taxon>Bacteria</taxon>
        <taxon>Pseudomonadati</taxon>
        <taxon>Pseudomonadota</taxon>
        <taxon>Gammaproteobacteria</taxon>
        <taxon>Enterobacterales</taxon>
        <taxon>Pectobacteriaceae</taxon>
        <taxon>Pectobacterium</taxon>
    </lineage>
</organism>
<name>A0AAN0KLI5_9GAMM</name>
<dbReference type="Proteomes" id="UP001377830">
    <property type="component" value="Chromosome"/>
</dbReference>
<evidence type="ECO:0000313" key="1">
    <source>
        <dbReference type="EMBL" id="BES84184.1"/>
    </source>
</evidence>
<accession>A0AAN0KLI5</accession>
<protein>
    <recommendedName>
        <fullName evidence="3">Glycosyl transferase</fullName>
    </recommendedName>
</protein>
<dbReference type="RefSeq" id="WP_261848929.1">
    <property type="nucleotide sequence ID" value="NZ_AP028908.1"/>
</dbReference>
<dbReference type="KEGG" id="parl:PEC302110_12810"/>
<keyword evidence="2" id="KW-1185">Reference proteome</keyword>
<reference evidence="2" key="1">
    <citation type="journal article" date="2024" name="Int. J. Syst. Evol. Microbiol.">
        <title>Pectobacterium araliae sp. nov., a pathogen causing bacterial soft rot of Japanese angelica tree in Japan.</title>
        <authorList>
            <person name="Sawada H."/>
            <person name="Someya N."/>
            <person name="Morohoshi T."/>
            <person name="Ono M."/>
            <person name="Satou M."/>
        </authorList>
    </citation>
    <scope>NUCLEOTIDE SEQUENCE [LARGE SCALE GENOMIC DNA]</scope>
    <source>
        <strain evidence="2">MAFF 302110</strain>
    </source>
</reference>
<dbReference type="InterPro" id="IPR029044">
    <property type="entry name" value="Nucleotide-diphossugar_trans"/>
</dbReference>
<gene>
    <name evidence="1" type="ORF">PEC302110_12810</name>
</gene>
<dbReference type="AlphaFoldDB" id="A0AAN0KLI5"/>
<dbReference type="SUPFAM" id="SSF53448">
    <property type="entry name" value="Nucleotide-diphospho-sugar transferases"/>
    <property type="match status" value="1"/>
</dbReference>
<proteinExistence type="predicted"/>
<sequence>MKSDIVILVVLYNKKVEDSTTIRTLCENNFNNTTLIIHNNGPHVIDFPICISRKIEEKFDSVIFINTVENKPLSFLYNDIIDKYDLAKRFIFFDDDSQVTDSFVRAIYADGYDIEMPKIISLSDNLVYYPQANGKVVQEDGELNPFNLFTIGSGLIIHRRLINKFEKHQIKLFDEHYALYGVDFSLFRNIYILYKKGEAFNLITSSFLYHSLSRTEGKDPPFRKMERLIDFALTVRWYPSLKLYFIFLIKCMRAIFFLRWNEVSVIISTYIRGDHPRCKKWLSEHKK</sequence>
<evidence type="ECO:0000313" key="2">
    <source>
        <dbReference type="Proteomes" id="UP001377830"/>
    </source>
</evidence>
<dbReference type="EMBL" id="AP028908">
    <property type="protein sequence ID" value="BES84184.1"/>
    <property type="molecule type" value="Genomic_DNA"/>
</dbReference>